<evidence type="ECO:0000313" key="5">
    <source>
        <dbReference type="Proteomes" id="UP000248863"/>
    </source>
</evidence>
<keyword evidence="5" id="KW-1185">Reference proteome</keyword>
<dbReference type="SUPFAM" id="SSF53335">
    <property type="entry name" value="S-adenosyl-L-methionine-dependent methyltransferases"/>
    <property type="match status" value="1"/>
</dbReference>
<dbReference type="RefSeq" id="WP_111356500.1">
    <property type="nucleotide sequence ID" value="NZ_NHSK01000065.1"/>
</dbReference>
<comment type="caution">
    <text evidence="4">The sequence shown here is derived from an EMBL/GenBank/DDBJ whole genome shotgun (WGS) entry which is preliminary data.</text>
</comment>
<dbReference type="CDD" id="cd02440">
    <property type="entry name" value="AdoMet_MTases"/>
    <property type="match status" value="1"/>
</dbReference>
<evidence type="ECO:0000259" key="3">
    <source>
        <dbReference type="Pfam" id="PF13649"/>
    </source>
</evidence>
<dbReference type="Gene3D" id="3.40.50.150">
    <property type="entry name" value="Vaccinia Virus protein VP39"/>
    <property type="match status" value="1"/>
</dbReference>
<proteinExistence type="predicted"/>
<name>A0A327KQ96_9BRAD</name>
<dbReference type="Pfam" id="PF13649">
    <property type="entry name" value="Methyltransf_25"/>
    <property type="match status" value="1"/>
</dbReference>
<protein>
    <recommendedName>
        <fullName evidence="3">Methyltransferase domain-containing protein</fullName>
    </recommendedName>
</protein>
<organism evidence="4 5">
    <name type="scientific">Rhodoplanes elegans</name>
    <dbReference type="NCBI Taxonomy" id="29408"/>
    <lineage>
        <taxon>Bacteria</taxon>
        <taxon>Pseudomonadati</taxon>
        <taxon>Pseudomonadota</taxon>
        <taxon>Alphaproteobacteria</taxon>
        <taxon>Hyphomicrobiales</taxon>
        <taxon>Nitrobacteraceae</taxon>
        <taxon>Rhodoplanes</taxon>
    </lineage>
</organism>
<dbReference type="OrthoDB" id="1853779at2"/>
<evidence type="ECO:0000256" key="2">
    <source>
        <dbReference type="SAM" id="MobiDB-lite"/>
    </source>
</evidence>
<evidence type="ECO:0000313" key="4">
    <source>
        <dbReference type="EMBL" id="RAI40056.1"/>
    </source>
</evidence>
<dbReference type="InterPro" id="IPR041698">
    <property type="entry name" value="Methyltransf_25"/>
</dbReference>
<dbReference type="AlphaFoldDB" id="A0A327KQ96"/>
<feature type="region of interest" description="Disordered" evidence="2">
    <location>
        <begin position="1"/>
        <end position="33"/>
    </location>
</feature>
<reference evidence="4 5" key="1">
    <citation type="submission" date="2017-07" db="EMBL/GenBank/DDBJ databases">
        <title>Draft Genome Sequences of Select Purple Nonsulfur Bacteria.</title>
        <authorList>
            <person name="Lasarre B."/>
            <person name="Mckinlay J.B."/>
        </authorList>
    </citation>
    <scope>NUCLEOTIDE SEQUENCE [LARGE SCALE GENOMIC DNA]</scope>
    <source>
        <strain evidence="4 5">DSM 11907</strain>
    </source>
</reference>
<keyword evidence="1" id="KW-0808">Transferase</keyword>
<dbReference type="GO" id="GO:0016740">
    <property type="term" value="F:transferase activity"/>
    <property type="evidence" value="ECO:0007669"/>
    <property type="project" value="UniProtKB-KW"/>
</dbReference>
<accession>A0A327KQ96</accession>
<gene>
    <name evidence="4" type="ORF">CH338_07460</name>
</gene>
<dbReference type="EMBL" id="NPEU01000052">
    <property type="protein sequence ID" value="RAI40056.1"/>
    <property type="molecule type" value="Genomic_DNA"/>
</dbReference>
<dbReference type="Proteomes" id="UP000248863">
    <property type="component" value="Unassembled WGS sequence"/>
</dbReference>
<dbReference type="InterPro" id="IPR029063">
    <property type="entry name" value="SAM-dependent_MTases_sf"/>
</dbReference>
<feature type="domain" description="Methyltransferase" evidence="3">
    <location>
        <begin position="81"/>
        <end position="173"/>
    </location>
</feature>
<dbReference type="PANTHER" id="PTHR43861">
    <property type="entry name" value="TRANS-ACONITATE 2-METHYLTRANSFERASE-RELATED"/>
    <property type="match status" value="1"/>
</dbReference>
<evidence type="ECO:0000256" key="1">
    <source>
        <dbReference type="ARBA" id="ARBA00022679"/>
    </source>
</evidence>
<sequence>MTQAVSVKANGAVSAPESAPAPQGAAMAPDATKPQGASISAGFWDEVYSTNPIYSKELSDEAREAIQAAAAWFGDLSGKTVLDLGCGAGASSLLLAEIGADVISVDASPVAIASLTERCRARGVTRVRPVVCDAMTIDTLGPVDFVYGSMILHHLEPFGEFCQALRRTIRPGGRAFFWENNAASDLLLWFRKHVVGKLWVPKYGDEHEFPLTPSEIATLRGVFEVTTEHPRMEFFALASLYLLRGKLMTPMAAIDDFLFRHDIGTRYSYQQYVRVQG</sequence>